<dbReference type="InterPro" id="IPR029063">
    <property type="entry name" value="SAM-dependent_MTases_sf"/>
</dbReference>
<dbReference type="RefSeq" id="WP_085883217.1">
    <property type="nucleotide sequence ID" value="NZ_FWFR01000001.1"/>
</dbReference>
<dbReference type="GO" id="GO:0003723">
    <property type="term" value="F:RNA binding"/>
    <property type="evidence" value="ECO:0007669"/>
    <property type="project" value="UniProtKB-UniRule"/>
</dbReference>
<keyword evidence="8" id="KW-1185">Reference proteome</keyword>
<comment type="caution">
    <text evidence="5">Lacks conserved residue(s) required for the propagation of feature annotation.</text>
</comment>
<feature type="binding site" evidence="5">
    <location>
        <position position="318"/>
    </location>
    <ligand>
        <name>S-adenosyl-L-methionine</name>
        <dbReference type="ChEBI" id="CHEBI:59789"/>
    </ligand>
</feature>
<evidence type="ECO:0000259" key="6">
    <source>
        <dbReference type="PROSITE" id="PS51686"/>
    </source>
</evidence>
<dbReference type="PROSITE" id="PS51686">
    <property type="entry name" value="SAM_MT_RSMB_NOP"/>
    <property type="match status" value="1"/>
</dbReference>
<keyword evidence="2 5" id="KW-0808">Transferase</keyword>
<evidence type="ECO:0000313" key="7">
    <source>
        <dbReference type="EMBL" id="SLN46875.1"/>
    </source>
</evidence>
<dbReference type="AlphaFoldDB" id="A0A1Y5SSP2"/>
<dbReference type="OrthoDB" id="9810297at2"/>
<name>A0A1Y5SSP2_9PROT</name>
<accession>A0A1Y5SSP2</accession>
<dbReference type="InterPro" id="IPR049560">
    <property type="entry name" value="MeTrfase_RsmB-F_NOP2_cat"/>
</dbReference>
<keyword evidence="1 5" id="KW-0489">Methyltransferase</keyword>
<evidence type="ECO:0000313" key="8">
    <source>
        <dbReference type="Proteomes" id="UP000193200"/>
    </source>
</evidence>
<dbReference type="PANTHER" id="PTHR22807">
    <property type="entry name" value="NOP2 YEAST -RELATED NOL1/NOP2/FMU SUN DOMAIN-CONTAINING"/>
    <property type="match status" value="1"/>
</dbReference>
<dbReference type="GO" id="GO:0008173">
    <property type="term" value="F:RNA methyltransferase activity"/>
    <property type="evidence" value="ECO:0007669"/>
    <property type="project" value="InterPro"/>
</dbReference>
<evidence type="ECO:0000256" key="2">
    <source>
        <dbReference type="ARBA" id="ARBA00022679"/>
    </source>
</evidence>
<evidence type="ECO:0000256" key="4">
    <source>
        <dbReference type="ARBA" id="ARBA00022884"/>
    </source>
</evidence>
<keyword evidence="3 5" id="KW-0949">S-adenosyl-L-methionine</keyword>
<evidence type="ECO:0000256" key="5">
    <source>
        <dbReference type="PROSITE-ProRule" id="PRU01023"/>
    </source>
</evidence>
<feature type="binding site" evidence="5">
    <location>
        <position position="267"/>
    </location>
    <ligand>
        <name>S-adenosyl-L-methionine</name>
        <dbReference type="ChEBI" id="CHEBI:59789"/>
    </ligand>
</feature>
<dbReference type="EMBL" id="FWFR01000001">
    <property type="protein sequence ID" value="SLN46875.1"/>
    <property type="molecule type" value="Genomic_DNA"/>
</dbReference>
<dbReference type="Proteomes" id="UP000193200">
    <property type="component" value="Unassembled WGS sequence"/>
</dbReference>
<dbReference type="InParanoid" id="A0A1Y5SSP2"/>
<dbReference type="InterPro" id="IPR001678">
    <property type="entry name" value="MeTrfase_RsmB-F_NOP2_dom"/>
</dbReference>
<evidence type="ECO:0000256" key="3">
    <source>
        <dbReference type="ARBA" id="ARBA00022691"/>
    </source>
</evidence>
<dbReference type="Gene3D" id="3.30.70.1170">
    <property type="entry name" value="Sun protein, domain 3"/>
    <property type="match status" value="1"/>
</dbReference>
<dbReference type="Gene3D" id="3.40.50.150">
    <property type="entry name" value="Vaccinia Virus protein VP39"/>
    <property type="match status" value="1"/>
</dbReference>
<dbReference type="InterPro" id="IPR054728">
    <property type="entry name" value="RsmB-like_ferredoxin"/>
</dbReference>
<dbReference type="CDD" id="cd02440">
    <property type="entry name" value="AdoMet_MTases"/>
    <property type="match status" value="1"/>
</dbReference>
<protein>
    <submittedName>
        <fullName evidence="7">Ribosomal RNA small subunit methyltransferase B</fullName>
        <ecNumber evidence="7">2.1.1.176</ecNumber>
    </submittedName>
</protein>
<comment type="similarity">
    <text evidence="5">Belongs to the class I-like SAM-binding methyltransferase superfamily. RsmB/NOP family.</text>
</comment>
<feature type="domain" description="SAM-dependent MTase RsmB/NOP-type" evidence="6">
    <location>
        <begin position="154"/>
        <end position="437"/>
    </location>
</feature>
<keyword evidence="4 5" id="KW-0694">RNA-binding</keyword>
<dbReference type="InterPro" id="IPR023267">
    <property type="entry name" value="RCMT"/>
</dbReference>
<dbReference type="Pfam" id="PF01189">
    <property type="entry name" value="Methyltr_RsmB-F"/>
    <property type="match status" value="1"/>
</dbReference>
<dbReference type="EC" id="2.1.1.176" evidence="7"/>
<dbReference type="GO" id="GO:0001510">
    <property type="term" value="P:RNA methylation"/>
    <property type="evidence" value="ECO:0007669"/>
    <property type="project" value="InterPro"/>
</dbReference>
<dbReference type="PANTHER" id="PTHR22807:SF53">
    <property type="entry name" value="RIBOSOMAL RNA SMALL SUBUNIT METHYLTRANSFERASE B-RELATED"/>
    <property type="match status" value="1"/>
</dbReference>
<proteinExistence type="inferred from homology"/>
<feature type="binding site" evidence="5">
    <location>
        <position position="297"/>
    </location>
    <ligand>
        <name>S-adenosyl-L-methionine</name>
        <dbReference type="ChEBI" id="CHEBI:59789"/>
    </ligand>
</feature>
<dbReference type="SUPFAM" id="SSF53335">
    <property type="entry name" value="S-adenosyl-L-methionine-dependent methyltransferases"/>
    <property type="match status" value="1"/>
</dbReference>
<evidence type="ECO:0000256" key="1">
    <source>
        <dbReference type="ARBA" id="ARBA00022603"/>
    </source>
</evidence>
<dbReference type="PRINTS" id="PR02008">
    <property type="entry name" value="RCMTFAMILY"/>
</dbReference>
<sequence length="437" mass="46629">MIPAARLAALIELLDGVQGAALPADRVAQRYFRERRFIGSKDRNWIGDALFAVGRDLGRLRWRLDRLGRAPDGRALVLAQRHAEGDERSLLESQFSGERYTPAALDADDRALLDGLDGLTGPAAEAMPGWARDNYPDWMEAPLRARFGADLGQAMAAYGERAPLGLRVNLLKASREKAAAALAEEGIETTPMARSPLGLVAGRAALGASPAYRRGLVEVQDEASQLCALACAARPGEQVVDFCAGAGGKSLALAAAMANKGQIHAFDIDARALGELKKRADRAGIRNLQTRRIAAEDDRSGEPLPADLAGRADLVLVDAPCSGSGTWRRNPFARWQLEAADVERQATRQAALLDRASALVRPGGRLFYAVCSVFPVEGEAVVAAFLAANPDFRPRPLDGDWLAETGLKGSGEDGAALVLLPHVHGTDGFFVAAFERA</sequence>
<gene>
    <name evidence="7" type="primary">rsmB_2</name>
    <name evidence="7" type="ORF">OCH7691_02011</name>
</gene>
<reference evidence="7 8" key="1">
    <citation type="submission" date="2017-03" db="EMBL/GenBank/DDBJ databases">
        <authorList>
            <person name="Afonso C.L."/>
            <person name="Miller P.J."/>
            <person name="Scott M.A."/>
            <person name="Spackman E."/>
            <person name="Goraichik I."/>
            <person name="Dimitrov K.M."/>
            <person name="Suarez D.L."/>
            <person name="Swayne D.E."/>
        </authorList>
    </citation>
    <scope>NUCLEOTIDE SEQUENCE [LARGE SCALE GENOMIC DNA]</scope>
    <source>
        <strain evidence="7 8">CECT 7691</strain>
    </source>
</reference>
<feature type="active site" description="Nucleophile" evidence="5">
    <location>
        <position position="371"/>
    </location>
</feature>
<dbReference type="Pfam" id="PF22458">
    <property type="entry name" value="RsmF-B_ferredox"/>
    <property type="match status" value="1"/>
</dbReference>
<organism evidence="7 8">
    <name type="scientific">Oceanibacterium hippocampi</name>
    <dbReference type="NCBI Taxonomy" id="745714"/>
    <lineage>
        <taxon>Bacteria</taxon>
        <taxon>Pseudomonadati</taxon>
        <taxon>Pseudomonadota</taxon>
        <taxon>Alphaproteobacteria</taxon>
        <taxon>Sneathiellales</taxon>
        <taxon>Sneathiellaceae</taxon>
        <taxon>Oceanibacterium</taxon>
    </lineage>
</organism>